<feature type="coiled-coil region" evidence="1">
    <location>
        <begin position="154"/>
        <end position="269"/>
    </location>
</feature>
<feature type="coiled-coil region" evidence="1">
    <location>
        <begin position="498"/>
        <end position="532"/>
    </location>
</feature>
<feature type="coiled-coil region" evidence="1">
    <location>
        <begin position="436"/>
        <end position="463"/>
    </location>
</feature>
<evidence type="ECO:0000313" key="3">
    <source>
        <dbReference type="Proteomes" id="UP001162029"/>
    </source>
</evidence>
<evidence type="ECO:0000313" key="2">
    <source>
        <dbReference type="EMBL" id="CAI5746256.1"/>
    </source>
</evidence>
<dbReference type="AlphaFoldDB" id="A0AAV0VFB7"/>
<proteinExistence type="predicted"/>
<accession>A0AAV0VFB7</accession>
<name>A0AAV0VFB7_9STRA</name>
<organism evidence="2 3">
    <name type="scientific">Peronospora destructor</name>
    <dbReference type="NCBI Taxonomy" id="86335"/>
    <lineage>
        <taxon>Eukaryota</taxon>
        <taxon>Sar</taxon>
        <taxon>Stramenopiles</taxon>
        <taxon>Oomycota</taxon>
        <taxon>Peronosporomycetes</taxon>
        <taxon>Peronosporales</taxon>
        <taxon>Peronosporaceae</taxon>
        <taxon>Peronospora</taxon>
    </lineage>
</organism>
<keyword evidence="3" id="KW-1185">Reference proteome</keyword>
<feature type="coiled-coil region" evidence="1">
    <location>
        <begin position="46"/>
        <end position="104"/>
    </location>
</feature>
<dbReference type="Proteomes" id="UP001162029">
    <property type="component" value="Unassembled WGS sequence"/>
</dbReference>
<reference evidence="2" key="1">
    <citation type="submission" date="2022-12" db="EMBL/GenBank/DDBJ databases">
        <authorList>
            <person name="Webb A."/>
        </authorList>
    </citation>
    <scope>NUCLEOTIDE SEQUENCE</scope>
    <source>
        <strain evidence="2">Pd1</strain>
    </source>
</reference>
<protein>
    <submittedName>
        <fullName evidence="2">Uncharacterized protein</fullName>
    </submittedName>
</protein>
<comment type="caution">
    <text evidence="2">The sequence shown here is derived from an EMBL/GenBank/DDBJ whole genome shotgun (WGS) entry which is preliminary data.</text>
</comment>
<keyword evidence="1" id="KW-0175">Coiled coil</keyword>
<gene>
    <name evidence="2" type="ORF">PDE001_LOCUS11260</name>
</gene>
<dbReference type="EMBL" id="CANTFM010002379">
    <property type="protein sequence ID" value="CAI5746256.1"/>
    <property type="molecule type" value="Genomic_DNA"/>
</dbReference>
<sequence>MIVQLKKTMIAVGIVERSGKSKQALQAAKECRDHAVQEWKQAKVALNSARQSIREFQSKQKVLQNERDLAEARAMEALEENVLMREKEEKLKLMCEAIIKLKEEFLKLEDLHAVEFAKAQEVMNQDICARKESEGREDDEKKWQEEKIRLHSQVQILQKKLVLLELQNQQQRTKRNAEKEAAKDKKSALETDLQALRDEVERVKRLLKDQVVSETRAVDKLEEKIRALQAENVALRVASTHIQGALTDIAGAKEKCEQVKNERKLQRRVDILTLHLKEKQTIVANKDKDHTRCRKRILNLESELQFEQARHEKEHLTQNASAPAANSVFAKQKVEELEFPNAFLRETLALSCKEWGKPFSAKMTSNEAQLQHLRWRLVQNGISLNSSAPDHDMNDTIGHGSNSQIQREEQHFLVGQEVQEESLAHSNELRNKKQHVMAKNIRLLELELENENLRLEYVRLRRKTRCGSGDLKDAHKQLSGAKGIGNGGRRSLWAAHEWLELEDVVKKMKALIKELRAENKKLKKAAAKQASVSLERRDSMRRKLMIAKEF</sequence>
<evidence type="ECO:0000256" key="1">
    <source>
        <dbReference type="SAM" id="Coils"/>
    </source>
</evidence>